<keyword evidence="2" id="KW-1185">Reference proteome</keyword>
<accession>A0A9X3PDQ9</accession>
<dbReference type="Proteomes" id="UP001146067">
    <property type="component" value="Unassembled WGS sequence"/>
</dbReference>
<dbReference type="EMBL" id="JAPZVP010000016">
    <property type="protein sequence ID" value="MDA1361673.1"/>
    <property type="molecule type" value="Genomic_DNA"/>
</dbReference>
<sequence>MIDPRDEYKSTGLRIDFADLVFDHGEIWTYEGEPFTGIGFDDEERPDT</sequence>
<evidence type="ECO:0000313" key="2">
    <source>
        <dbReference type="Proteomes" id="UP001146067"/>
    </source>
</evidence>
<dbReference type="RefSeq" id="WP_270111699.1">
    <property type="nucleotide sequence ID" value="NZ_JAPZVP010000016.1"/>
</dbReference>
<organism evidence="1 2">
    <name type="scientific">Glycomyces luteolus</name>
    <dbReference type="NCBI Taxonomy" id="2670330"/>
    <lineage>
        <taxon>Bacteria</taxon>
        <taxon>Bacillati</taxon>
        <taxon>Actinomycetota</taxon>
        <taxon>Actinomycetes</taxon>
        <taxon>Glycomycetales</taxon>
        <taxon>Glycomycetaceae</taxon>
        <taxon>Glycomyces</taxon>
    </lineage>
</organism>
<proteinExistence type="predicted"/>
<gene>
    <name evidence="1" type="ORF">O1R50_18745</name>
</gene>
<comment type="caution">
    <text evidence="1">The sequence shown here is derived from an EMBL/GenBank/DDBJ whole genome shotgun (WGS) entry which is preliminary data.</text>
</comment>
<evidence type="ECO:0000313" key="1">
    <source>
        <dbReference type="EMBL" id="MDA1361673.1"/>
    </source>
</evidence>
<name>A0A9X3PDQ9_9ACTN</name>
<reference evidence="1" key="1">
    <citation type="submission" date="2022-12" db="EMBL/GenBank/DDBJ databases">
        <title>Gycomyces niveus sp.nov.,a novel actinomycete isolated from soil in Shouguan.</title>
        <authorList>
            <person name="Yang X."/>
        </authorList>
    </citation>
    <scope>NUCLEOTIDE SEQUENCE</scope>
    <source>
        <strain evidence="1">NEAU-A15</strain>
    </source>
</reference>
<protein>
    <submittedName>
        <fullName evidence="1">Uncharacterized protein</fullName>
    </submittedName>
</protein>
<dbReference type="AlphaFoldDB" id="A0A9X3PDQ9"/>